<evidence type="ECO:0000256" key="5">
    <source>
        <dbReference type="SAM" id="MobiDB-lite"/>
    </source>
</evidence>
<dbReference type="SMART" id="SM00249">
    <property type="entry name" value="PHD"/>
    <property type="match status" value="2"/>
</dbReference>
<sequence>MHWLRSQGRRAISQEEPAKPRKLQDNNPRQTRAVWPETGNAPATKSITPLPDIFAWEEPSTQRARPSWADADSISSKENKYLRTMKPIGQYPSPAEYKSVGLTPPPKHVLKRTKLATRNEGDHPIAGMPITPVAEATMGTMGTHVDNDQVITGIEKSVTLNGSIECIVGETIGEPIEDTILNEDIDVDALTTNLATPISEAPDTSTLPTSTLHPSSYSPAATPLGTPVHEILTDPVLIDPESHLTAPNADTPLPQTQSPPATAVTDSMAPQKGKTAGHDYLAVLHSLPAPTSSKYDVQQLKQVVESAILDSAERGDNDIALSLVYYWSGVSDDDFKMALIHNIGRNVTDHTLELALMTVMRHSIDDATDWYKSYSADRGMTLTWPHSDSDISSAKSLEAEPLGRTSFKVSDIYRDTSGPKLEEAFVSGKTNTAPLKRPKKPVPVNEKSFKRRREWEADPSLEDTLQKKRARFSKDTAAEVDQVIPDSSSVRPKRGAPDEIEHPNPKNMARAGQVERAARVERATRQLSHYTLRAADTRIDEDEISESELLPAVRPASDLSTQRSIGELRRQTELRTQPAIKERQKEKEKGKRLQKVKDRRPKGKGRARSPSVYSDLSDSCYSVRINDWNAGYPPRLMPDQIEPPENSDNCYTCEEGGNLLCCDTCSNAFHFQCVQPAVDPKNPPKGEWHCISCVVHNCATELIRKGDDQKKTEFNLPKDLKEYFVGVAEKFQGDNNQPHSLRGERFYGTVPHLPRLTKAPKRSTGIPAYNDPNLLRLMENGHVILCTKCGHSSGGERPIIRCDYCPSRFHLDCLDPPLANPPDPYVGWMCPNHVRPDEMIVQKMVDGRLQERRVRRPKNLVTVDVDVLTTDDFRETTFDEDWREKRARLPAGDIVLDFVSAVHDNKSRREREYFANVANTAITVAKQLTMEHLSSVGVSSNEATFPPQLQHRITEAVESMRTGNVPEEQFDAATALLGLSCGGPISFPSVGETSAIPSQDTAPVPMSNEPIAQEVYEPAAQTTTARSAAGDETVAATTPSAEPGSRPDGTPALAPRPRSLSRSRRTSATPKASTRSRPNSKSGLSDGGLLPRSRASNPKRTDLTRKKKRTRAESEGPANDDQEPAHKRLHTNSD</sequence>
<evidence type="ECO:0000256" key="4">
    <source>
        <dbReference type="PROSITE-ProRule" id="PRU00146"/>
    </source>
</evidence>
<dbReference type="GO" id="GO:0008270">
    <property type="term" value="F:zinc ion binding"/>
    <property type="evidence" value="ECO:0007669"/>
    <property type="project" value="UniProtKB-KW"/>
</dbReference>
<dbReference type="CDD" id="cd15534">
    <property type="entry name" value="PHD2_PHF12_Rco1"/>
    <property type="match status" value="1"/>
</dbReference>
<dbReference type="Proteomes" id="UP000191522">
    <property type="component" value="Unassembled WGS sequence"/>
</dbReference>
<feature type="domain" description="PHD-type" evidence="6">
    <location>
        <begin position="647"/>
        <end position="696"/>
    </location>
</feature>
<name>A0A1V6PEG9_PENDC</name>
<protein>
    <recommendedName>
        <fullName evidence="6">PHD-type domain-containing protein</fullName>
    </recommendedName>
</protein>
<dbReference type="Gene3D" id="3.30.40.10">
    <property type="entry name" value="Zinc/RING finger domain, C3HC4 (zinc finger)"/>
    <property type="match status" value="2"/>
</dbReference>
<comment type="caution">
    <text evidence="7">The sequence shown here is derived from an EMBL/GenBank/DDBJ whole genome shotgun (WGS) entry which is preliminary data.</text>
</comment>
<dbReference type="PROSITE" id="PS01359">
    <property type="entry name" value="ZF_PHD_1"/>
    <property type="match status" value="1"/>
</dbReference>
<reference evidence="8" key="1">
    <citation type="journal article" date="2017" name="Nat. Microbiol.">
        <title>Global analysis of biosynthetic gene clusters reveals vast potential of secondary metabolite production in Penicillium species.</title>
        <authorList>
            <person name="Nielsen J.C."/>
            <person name="Grijseels S."/>
            <person name="Prigent S."/>
            <person name="Ji B."/>
            <person name="Dainat J."/>
            <person name="Nielsen K.F."/>
            <person name="Frisvad J.C."/>
            <person name="Workman M."/>
            <person name="Nielsen J."/>
        </authorList>
    </citation>
    <scope>NUCLEOTIDE SEQUENCE [LARGE SCALE GENOMIC DNA]</scope>
    <source>
        <strain evidence="8">IBT 11843</strain>
    </source>
</reference>
<dbReference type="InterPro" id="IPR019787">
    <property type="entry name" value="Znf_PHD-finger"/>
</dbReference>
<feature type="compositionally biased region" description="Basic and acidic residues" evidence="5">
    <location>
        <begin position="580"/>
        <end position="591"/>
    </location>
</feature>
<dbReference type="GO" id="GO:0032221">
    <property type="term" value="C:Rpd3S complex"/>
    <property type="evidence" value="ECO:0007669"/>
    <property type="project" value="TreeGrafter"/>
</dbReference>
<dbReference type="STRING" id="69771.A0A1V6PEG9"/>
<evidence type="ECO:0000313" key="7">
    <source>
        <dbReference type="EMBL" id="OQD74916.1"/>
    </source>
</evidence>
<feature type="region of interest" description="Disordered" evidence="5">
    <location>
        <begin position="196"/>
        <end position="223"/>
    </location>
</feature>
<feature type="compositionally biased region" description="Basic and acidic residues" evidence="5">
    <location>
        <begin position="12"/>
        <end position="24"/>
    </location>
</feature>
<dbReference type="Pfam" id="PF00628">
    <property type="entry name" value="PHD"/>
    <property type="match status" value="2"/>
</dbReference>
<feature type="compositionally biased region" description="Basic and acidic residues" evidence="5">
    <location>
        <begin position="495"/>
        <end position="504"/>
    </location>
</feature>
<evidence type="ECO:0000256" key="2">
    <source>
        <dbReference type="ARBA" id="ARBA00022771"/>
    </source>
</evidence>
<evidence type="ECO:0000313" key="8">
    <source>
        <dbReference type="Proteomes" id="UP000191522"/>
    </source>
</evidence>
<evidence type="ECO:0000256" key="3">
    <source>
        <dbReference type="ARBA" id="ARBA00022833"/>
    </source>
</evidence>
<feature type="region of interest" description="Disordered" evidence="5">
    <location>
        <begin position="1019"/>
        <end position="1134"/>
    </location>
</feature>
<proteinExistence type="predicted"/>
<dbReference type="InterPro" id="IPR052819">
    <property type="entry name" value="Chromatin_regulatory_protein"/>
</dbReference>
<keyword evidence="2 4" id="KW-0863">Zinc-finger</keyword>
<organism evidence="7 8">
    <name type="scientific">Penicillium decumbens</name>
    <dbReference type="NCBI Taxonomy" id="69771"/>
    <lineage>
        <taxon>Eukaryota</taxon>
        <taxon>Fungi</taxon>
        <taxon>Dikarya</taxon>
        <taxon>Ascomycota</taxon>
        <taxon>Pezizomycotina</taxon>
        <taxon>Eurotiomycetes</taxon>
        <taxon>Eurotiomycetidae</taxon>
        <taxon>Eurotiales</taxon>
        <taxon>Aspergillaceae</taxon>
        <taxon>Penicillium</taxon>
    </lineage>
</organism>
<dbReference type="InterPro" id="IPR011011">
    <property type="entry name" value="Znf_FYVE_PHD"/>
</dbReference>
<feature type="region of interest" description="Disordered" evidence="5">
    <location>
        <begin position="241"/>
        <end position="273"/>
    </location>
</feature>
<dbReference type="PANTHER" id="PTHR47636:SF1">
    <property type="entry name" value="TRANSCRIPTIONAL REGULATORY PROTEIN RCO1"/>
    <property type="match status" value="1"/>
</dbReference>
<feature type="region of interest" description="Disordered" evidence="5">
    <location>
        <begin position="550"/>
        <end position="611"/>
    </location>
</feature>
<feature type="region of interest" description="Disordered" evidence="5">
    <location>
        <begin position="431"/>
        <end position="506"/>
    </location>
</feature>
<keyword evidence="3" id="KW-0862">Zinc</keyword>
<accession>A0A1V6PEG9</accession>
<evidence type="ECO:0000256" key="1">
    <source>
        <dbReference type="ARBA" id="ARBA00022723"/>
    </source>
</evidence>
<dbReference type="InterPro" id="IPR001965">
    <property type="entry name" value="Znf_PHD"/>
</dbReference>
<dbReference type="OrthoDB" id="5876363at2759"/>
<feature type="region of interest" description="Disordered" evidence="5">
    <location>
        <begin position="1"/>
        <end position="51"/>
    </location>
</feature>
<feature type="compositionally biased region" description="Basic residues" evidence="5">
    <location>
        <begin position="592"/>
        <end position="607"/>
    </location>
</feature>
<dbReference type="InterPro" id="IPR013083">
    <property type="entry name" value="Znf_RING/FYVE/PHD"/>
</dbReference>
<dbReference type="PROSITE" id="PS50016">
    <property type="entry name" value="ZF_PHD_2"/>
    <property type="match status" value="2"/>
</dbReference>
<dbReference type="AlphaFoldDB" id="A0A1V6PEG9"/>
<gene>
    <name evidence="7" type="ORF">PENDEC_c009G02991</name>
</gene>
<dbReference type="InterPro" id="IPR019786">
    <property type="entry name" value="Zinc_finger_PHD-type_CS"/>
</dbReference>
<feature type="domain" description="PHD-type" evidence="6">
    <location>
        <begin position="783"/>
        <end position="836"/>
    </location>
</feature>
<feature type="compositionally biased region" description="Low complexity" evidence="5">
    <location>
        <begin position="202"/>
        <end position="219"/>
    </location>
</feature>
<keyword evidence="1" id="KW-0479">Metal-binding</keyword>
<dbReference type="PANTHER" id="PTHR47636">
    <property type="entry name" value="TRANSCRIPTIONAL REGULATORY PROTEIN RCO1"/>
    <property type="match status" value="1"/>
</dbReference>
<keyword evidence="8" id="KW-1185">Reference proteome</keyword>
<dbReference type="EMBL" id="MDYL01000009">
    <property type="protein sequence ID" value="OQD74916.1"/>
    <property type="molecule type" value="Genomic_DNA"/>
</dbReference>
<dbReference type="SUPFAM" id="SSF57903">
    <property type="entry name" value="FYVE/PHD zinc finger"/>
    <property type="match status" value="2"/>
</dbReference>
<feature type="compositionally biased region" description="Polar residues" evidence="5">
    <location>
        <begin position="1071"/>
        <end position="1083"/>
    </location>
</feature>
<feature type="compositionally biased region" description="Basic and acidic residues" evidence="5">
    <location>
        <begin position="1123"/>
        <end position="1134"/>
    </location>
</feature>
<dbReference type="GO" id="GO:0006357">
    <property type="term" value="P:regulation of transcription by RNA polymerase II"/>
    <property type="evidence" value="ECO:0007669"/>
    <property type="project" value="TreeGrafter"/>
</dbReference>
<evidence type="ECO:0000259" key="6">
    <source>
        <dbReference type="PROSITE" id="PS50016"/>
    </source>
</evidence>